<keyword evidence="5 12" id="KW-0378">Hydrolase</keyword>
<dbReference type="GO" id="GO:0005975">
    <property type="term" value="P:carbohydrate metabolic process"/>
    <property type="evidence" value="ECO:0007669"/>
    <property type="project" value="InterPro"/>
</dbReference>
<keyword evidence="14" id="KW-0472">Membrane</keyword>
<evidence type="ECO:0000256" key="4">
    <source>
        <dbReference type="ARBA" id="ARBA00022723"/>
    </source>
</evidence>
<dbReference type="InterPro" id="IPR036026">
    <property type="entry name" value="Seven-hairpin_glycosidases"/>
</dbReference>
<evidence type="ECO:0000256" key="10">
    <source>
        <dbReference type="PIRSR" id="PIRSR601382-2"/>
    </source>
</evidence>
<feature type="transmembrane region" description="Helical" evidence="14">
    <location>
        <begin position="15"/>
        <end position="34"/>
    </location>
</feature>
<dbReference type="PANTHER" id="PTHR11742">
    <property type="entry name" value="MANNOSYL-OLIGOSACCHARIDE ALPHA-1,2-MANNOSIDASE-RELATED"/>
    <property type="match status" value="1"/>
</dbReference>
<name>A0A9P6DC38_PLEER</name>
<keyword evidence="7 11" id="KW-1015">Disulfide bond</keyword>
<evidence type="ECO:0000256" key="3">
    <source>
        <dbReference type="ARBA" id="ARBA00007658"/>
    </source>
</evidence>
<keyword evidence="14" id="KW-1133">Transmembrane helix</keyword>
<comment type="caution">
    <text evidence="15">The sequence shown here is derived from an EMBL/GenBank/DDBJ whole genome shotgun (WGS) entry which is preliminary data.</text>
</comment>
<sequence length="573" mass="65213">MSVLQFCLGRPSVRWIPWCAAILFCFWFIGPFVLDLRHHAEIDFYPPRPRPGRMYPPPPPPMPRPPNAGAPPSIWAERAHQVRLAFVHAYDGYWKYAHGYDELRPLTAGSVNNFNGWGVTLFDAIDTMWIMGVWGPYQDAVEFVAGAKFSMTDDEFAPFFETVIRYLGGLLSAYALSGEEVFLSRADDLGRMLLPAFDTPSGFPMYAVNTITGKTRPGWTGKALWAECLSNQVEFKYLAHLTGRPDFYHKSESAMSNIYAANVSGVFPTMWDIGSGSPANTQHSVGAYADSAHEYLLKQWLLTSRTEPKVRSLYIESANAIINNLLYVTPKRHLLYVTDTSLGIASHKFEHLSCFLPGLLALGAHTLGEDALSSRDRERHLFAAQGIGHTCWTTYNDMGTGLGPDEMMMAKWSPDGDGKWVRHLEEWEKQGRLGEPPGVAEVQREAEWSERDYTAMRPTYLLRPEAIESFYILWKTTGDEVWRERGYQIFQSIQKYARTEFGYASVGFVDSPIPTLRDEMPSYFLAETLKYLYLLFTDADVLPLDKWVLNTEAHPLPVFDWHNWERKLYNITT</sequence>
<dbReference type="GO" id="GO:0005783">
    <property type="term" value="C:endoplasmic reticulum"/>
    <property type="evidence" value="ECO:0007669"/>
    <property type="project" value="TreeGrafter"/>
</dbReference>
<keyword evidence="12" id="KW-0326">Glycosidase</keyword>
<dbReference type="PANTHER" id="PTHR11742:SF55">
    <property type="entry name" value="ENDOPLASMIC RETICULUM MANNOSYL-OLIGOSACCHARIDE 1,2-ALPHA-MANNOSIDASE"/>
    <property type="match status" value="1"/>
</dbReference>
<comment type="pathway">
    <text evidence="2">Protein modification; protein glycosylation.</text>
</comment>
<dbReference type="InterPro" id="IPR050749">
    <property type="entry name" value="Glycosyl_Hydrolase_47"/>
</dbReference>
<proteinExistence type="inferred from homology"/>
<evidence type="ECO:0000313" key="16">
    <source>
        <dbReference type="Proteomes" id="UP000807025"/>
    </source>
</evidence>
<dbReference type="Proteomes" id="UP000807025">
    <property type="component" value="Unassembled WGS sequence"/>
</dbReference>
<dbReference type="GO" id="GO:0005509">
    <property type="term" value="F:calcium ion binding"/>
    <property type="evidence" value="ECO:0007669"/>
    <property type="project" value="InterPro"/>
</dbReference>
<evidence type="ECO:0000256" key="11">
    <source>
        <dbReference type="PIRSR" id="PIRSR601382-3"/>
    </source>
</evidence>
<reference evidence="15" key="1">
    <citation type="submission" date="2020-11" db="EMBL/GenBank/DDBJ databases">
        <authorList>
            <consortium name="DOE Joint Genome Institute"/>
            <person name="Ahrendt S."/>
            <person name="Riley R."/>
            <person name="Andreopoulos W."/>
            <person name="Labutti K."/>
            <person name="Pangilinan J."/>
            <person name="Ruiz-Duenas F.J."/>
            <person name="Barrasa J.M."/>
            <person name="Sanchez-Garcia M."/>
            <person name="Camarero S."/>
            <person name="Miyauchi S."/>
            <person name="Serrano A."/>
            <person name="Linde D."/>
            <person name="Babiker R."/>
            <person name="Drula E."/>
            <person name="Ayuso-Fernandez I."/>
            <person name="Pacheco R."/>
            <person name="Padilla G."/>
            <person name="Ferreira P."/>
            <person name="Barriuso J."/>
            <person name="Kellner H."/>
            <person name="Castanera R."/>
            <person name="Alfaro M."/>
            <person name="Ramirez L."/>
            <person name="Pisabarro A.G."/>
            <person name="Kuo A."/>
            <person name="Tritt A."/>
            <person name="Lipzen A."/>
            <person name="He G."/>
            <person name="Yan M."/>
            <person name="Ng V."/>
            <person name="Cullen D."/>
            <person name="Martin F."/>
            <person name="Rosso M.-N."/>
            <person name="Henrissat B."/>
            <person name="Hibbett D."/>
            <person name="Martinez A.T."/>
            <person name="Grigoriev I.V."/>
        </authorList>
    </citation>
    <scope>NUCLEOTIDE SEQUENCE</scope>
    <source>
        <strain evidence="15">ATCC 90797</strain>
    </source>
</reference>
<dbReference type="EMBL" id="MU154532">
    <property type="protein sequence ID" value="KAF9499297.1"/>
    <property type="molecule type" value="Genomic_DNA"/>
</dbReference>
<dbReference type="OrthoDB" id="8118055at2759"/>
<evidence type="ECO:0000256" key="1">
    <source>
        <dbReference type="ARBA" id="ARBA00001913"/>
    </source>
</evidence>
<dbReference type="InterPro" id="IPR001382">
    <property type="entry name" value="Glyco_hydro_47"/>
</dbReference>
<evidence type="ECO:0000256" key="12">
    <source>
        <dbReference type="RuleBase" id="RU361193"/>
    </source>
</evidence>
<dbReference type="GO" id="GO:0004571">
    <property type="term" value="F:mannosyl-oligosaccharide 1,2-alpha-mannosidase activity"/>
    <property type="evidence" value="ECO:0007669"/>
    <property type="project" value="UniProtKB-EC"/>
</dbReference>
<dbReference type="SUPFAM" id="SSF48225">
    <property type="entry name" value="Seven-hairpin glycosidases"/>
    <property type="match status" value="1"/>
</dbReference>
<keyword evidence="6 10" id="KW-0106">Calcium</keyword>
<dbReference type="AlphaFoldDB" id="A0A9P6DC38"/>
<accession>A0A9P6DC38</accession>
<gene>
    <name evidence="15" type="ORF">BDN71DRAFT_1441873</name>
</gene>
<comment type="catalytic activity">
    <reaction evidence="8">
        <text>N(4)-(alpha-D-Man-(1-&gt;2)-alpha-D-Man-(1-&gt;2)-alpha-D-Man-(1-&gt;3)-[alpha-D-Man-(1-&gt;3)-[alpha-D-Man-(1-&gt;2)-alpha-D-Man-(1-&gt;6)]-alpha-D-Man-(1-&gt;6)]-beta-D-Man-(1-&gt;4)-beta-D-GlcNAc-(1-&gt;4)-beta-D-GlcNAc)-L-asparaginyl-[protein] (N-glucan mannose isomer 8A1,2,3B1,3) + 3 H2O = N(4)-(alpha-D-Man-(1-&gt;3)-[alpha-D-Man-(1-&gt;3)-[alpha-D-Man-(1-&gt;6)]-alpha-D-Man-(1-&gt;6)]-beta-D-Man-(1-&gt;4)-beta-D-GlcNAc-(1-&gt;4)-beta-D-GlcNAc)-L-asparaginyl-[protein] (N-glucan mannose isomer 5A1,2) + 3 beta-D-mannose</text>
        <dbReference type="Rhea" id="RHEA:56028"/>
        <dbReference type="Rhea" id="RHEA-COMP:14358"/>
        <dbReference type="Rhea" id="RHEA-COMP:14367"/>
        <dbReference type="ChEBI" id="CHEBI:15377"/>
        <dbReference type="ChEBI" id="CHEBI:28563"/>
        <dbReference type="ChEBI" id="CHEBI:59087"/>
        <dbReference type="ChEBI" id="CHEBI:60628"/>
        <dbReference type="EC" id="3.2.1.113"/>
    </reaction>
</comment>
<evidence type="ECO:0000256" key="9">
    <source>
        <dbReference type="ARBA" id="ARBA00048605"/>
    </source>
</evidence>
<evidence type="ECO:0000256" key="2">
    <source>
        <dbReference type="ARBA" id="ARBA00004922"/>
    </source>
</evidence>
<keyword evidence="16" id="KW-1185">Reference proteome</keyword>
<comment type="cofactor">
    <cofactor evidence="1 10">
        <name>Ca(2+)</name>
        <dbReference type="ChEBI" id="CHEBI:29108"/>
    </cofactor>
</comment>
<evidence type="ECO:0000313" key="15">
    <source>
        <dbReference type="EMBL" id="KAF9499297.1"/>
    </source>
</evidence>
<evidence type="ECO:0000256" key="7">
    <source>
        <dbReference type="ARBA" id="ARBA00023157"/>
    </source>
</evidence>
<comment type="similarity">
    <text evidence="3 12">Belongs to the glycosyl hydrolase 47 family.</text>
</comment>
<protein>
    <recommendedName>
        <fullName evidence="12">alpha-1,2-Mannosidase</fullName>
        <ecNumber evidence="12">3.2.1.-</ecNumber>
    </recommendedName>
</protein>
<evidence type="ECO:0000256" key="5">
    <source>
        <dbReference type="ARBA" id="ARBA00022801"/>
    </source>
</evidence>
<dbReference type="PRINTS" id="PR00747">
    <property type="entry name" value="GLYHDRLASE47"/>
</dbReference>
<comment type="catalytic activity">
    <reaction evidence="9">
        <text>N(4)-(alpha-D-Man-(1-&gt;2)-alpha-D-Man-(1-&gt;2)-alpha-D-Man-(1-&gt;3)-[alpha-D-Man-(1-&gt;2)-alpha-D-Man-(1-&gt;3)-[alpha-D-Man-(1-&gt;2)-alpha-D-Man-(1-&gt;6)]-alpha-D-Man-(1-&gt;6)]-beta-D-Man-(1-&gt;4)-beta-D-GlcNAc-(1-&gt;4)-beta-D-GlcNAc)-L-asparaginyl-[protein] (N-glucan mannose isomer 9A1,2,3B1,2,3) + 4 H2O = N(4)-(alpha-D-Man-(1-&gt;3)-[alpha-D-Man-(1-&gt;3)-[alpha-D-Man-(1-&gt;6)]-alpha-D-Man-(1-&gt;6)]-beta-D-Man-(1-&gt;4)-beta-D-GlcNAc-(1-&gt;4)-beta-D-GlcNAc)-L-asparaginyl-[protein] (N-glucan mannose isomer 5A1,2) + 4 beta-D-mannose</text>
        <dbReference type="Rhea" id="RHEA:56008"/>
        <dbReference type="Rhea" id="RHEA-COMP:14356"/>
        <dbReference type="Rhea" id="RHEA-COMP:14367"/>
        <dbReference type="ChEBI" id="CHEBI:15377"/>
        <dbReference type="ChEBI" id="CHEBI:28563"/>
        <dbReference type="ChEBI" id="CHEBI:59087"/>
        <dbReference type="ChEBI" id="CHEBI:139493"/>
        <dbReference type="EC" id="3.2.1.113"/>
    </reaction>
</comment>
<evidence type="ECO:0000256" key="14">
    <source>
        <dbReference type="SAM" id="Phobius"/>
    </source>
</evidence>
<dbReference type="GO" id="GO:0016020">
    <property type="term" value="C:membrane"/>
    <property type="evidence" value="ECO:0007669"/>
    <property type="project" value="InterPro"/>
</dbReference>
<feature type="non-terminal residue" evidence="15">
    <location>
        <position position="573"/>
    </location>
</feature>
<feature type="region of interest" description="Disordered" evidence="13">
    <location>
        <begin position="51"/>
        <end position="70"/>
    </location>
</feature>
<dbReference type="GO" id="GO:0036503">
    <property type="term" value="P:ERAD pathway"/>
    <property type="evidence" value="ECO:0007669"/>
    <property type="project" value="UniProtKB-ARBA"/>
</dbReference>
<dbReference type="EC" id="3.2.1.-" evidence="12"/>
<feature type="disulfide bond" evidence="11">
    <location>
        <begin position="354"/>
        <end position="391"/>
    </location>
</feature>
<feature type="binding site" evidence="10">
    <location>
        <position position="551"/>
    </location>
    <ligand>
        <name>Ca(2+)</name>
        <dbReference type="ChEBI" id="CHEBI:29108"/>
    </ligand>
</feature>
<keyword evidence="4 10" id="KW-0479">Metal-binding</keyword>
<organism evidence="15 16">
    <name type="scientific">Pleurotus eryngii</name>
    <name type="common">Boletus of the steppes</name>
    <dbReference type="NCBI Taxonomy" id="5323"/>
    <lineage>
        <taxon>Eukaryota</taxon>
        <taxon>Fungi</taxon>
        <taxon>Dikarya</taxon>
        <taxon>Basidiomycota</taxon>
        <taxon>Agaricomycotina</taxon>
        <taxon>Agaricomycetes</taxon>
        <taxon>Agaricomycetidae</taxon>
        <taxon>Agaricales</taxon>
        <taxon>Pleurotineae</taxon>
        <taxon>Pleurotaceae</taxon>
        <taxon>Pleurotus</taxon>
    </lineage>
</organism>
<keyword evidence="14" id="KW-0812">Transmembrane</keyword>
<evidence type="ECO:0000256" key="13">
    <source>
        <dbReference type="SAM" id="MobiDB-lite"/>
    </source>
</evidence>
<feature type="compositionally biased region" description="Pro residues" evidence="13">
    <location>
        <begin position="51"/>
        <end position="69"/>
    </location>
</feature>
<dbReference type="Gene3D" id="1.50.10.10">
    <property type="match status" value="1"/>
</dbReference>
<evidence type="ECO:0000256" key="6">
    <source>
        <dbReference type="ARBA" id="ARBA00022837"/>
    </source>
</evidence>
<dbReference type="InterPro" id="IPR012341">
    <property type="entry name" value="6hp_glycosidase-like_sf"/>
</dbReference>
<dbReference type="Pfam" id="PF01532">
    <property type="entry name" value="Glyco_hydro_47"/>
    <property type="match status" value="1"/>
</dbReference>
<evidence type="ECO:0000256" key="8">
    <source>
        <dbReference type="ARBA" id="ARBA00047669"/>
    </source>
</evidence>